<dbReference type="PROSITE" id="PS51419">
    <property type="entry name" value="RAB"/>
    <property type="match status" value="1"/>
</dbReference>
<keyword evidence="1" id="KW-0547">Nucleotide-binding</keyword>
<evidence type="ECO:0000256" key="1">
    <source>
        <dbReference type="ARBA" id="ARBA00022741"/>
    </source>
</evidence>
<dbReference type="GO" id="GO:0016020">
    <property type="term" value="C:membrane"/>
    <property type="evidence" value="ECO:0007669"/>
    <property type="project" value="InterPro"/>
</dbReference>
<dbReference type="SMART" id="SM00175">
    <property type="entry name" value="RAB"/>
    <property type="match status" value="1"/>
</dbReference>
<dbReference type="InterPro" id="IPR001806">
    <property type="entry name" value="Small_GTPase"/>
</dbReference>
<dbReference type="FunFam" id="3.40.50.300:FF:001423">
    <property type="entry name" value="Ras family GTPase"/>
    <property type="match status" value="1"/>
</dbReference>
<dbReference type="AlphaFoldDB" id="A0A6G3MI69"/>
<protein>
    <submittedName>
        <fullName evidence="3">GTPase HRas (Trinotate prediction)</fullName>
    </submittedName>
</protein>
<name>A0A6G3MI69_HENSL</name>
<evidence type="ECO:0000313" key="3">
    <source>
        <dbReference type="EMBL" id="NDJ93689.1"/>
    </source>
</evidence>
<dbReference type="Gene3D" id="3.40.50.300">
    <property type="entry name" value="P-loop containing nucleotide triphosphate hydrolases"/>
    <property type="match status" value="1"/>
</dbReference>
<dbReference type="PANTHER" id="PTHR24070">
    <property type="entry name" value="RAS, DI-RAS, AND RHEB FAMILY MEMBERS OF SMALL GTPASE SUPERFAMILY"/>
    <property type="match status" value="1"/>
</dbReference>
<proteinExistence type="predicted"/>
<dbReference type="CDD" id="cd00876">
    <property type="entry name" value="Ras"/>
    <property type="match status" value="1"/>
</dbReference>
<sequence>MCEYKIVIVGAGGVGKSAIVTQFMQNQFSDEYDPTIEDTYRKHIIIDSQDYLLDILDTAGQEEYNTIKDQYMREGMGFLAVFGLDSVISLKELEGYITQIRSVKGDSSTPIIMVGNKCDIEQKVSQKDIEDMRKKFNIPIILTSAKIRKNVDETFETIVRMITEKNNESKKKTRRKEKKCSIL</sequence>
<dbReference type="Pfam" id="PF00071">
    <property type="entry name" value="Ras"/>
    <property type="match status" value="1"/>
</dbReference>
<dbReference type="PRINTS" id="PR00449">
    <property type="entry name" value="RASTRNSFRMNG"/>
</dbReference>
<dbReference type="InterPro" id="IPR020849">
    <property type="entry name" value="Small_GTPase_Ras-type"/>
</dbReference>
<dbReference type="NCBIfam" id="TIGR00231">
    <property type="entry name" value="small_GTP"/>
    <property type="match status" value="1"/>
</dbReference>
<keyword evidence="2" id="KW-0342">GTP-binding</keyword>
<reference evidence="3" key="1">
    <citation type="submission" date="2018-11" db="EMBL/GenBank/DDBJ databases">
        <title>Henneguya salminicola genome and transcriptome.</title>
        <authorList>
            <person name="Yahalomi D."/>
            <person name="Atkinson S.D."/>
            <person name="Neuhof M."/>
            <person name="Chang E.S."/>
            <person name="Philippe H."/>
            <person name="Cartwright P."/>
            <person name="Bartholomew J.L."/>
            <person name="Huchon D."/>
        </authorList>
    </citation>
    <scope>NUCLEOTIDE SEQUENCE</scope>
    <source>
        <strain evidence="3">Hz1</strain>
        <tissue evidence="3">Whole</tissue>
    </source>
</reference>
<dbReference type="SMART" id="SM00174">
    <property type="entry name" value="RHO"/>
    <property type="match status" value="1"/>
</dbReference>
<dbReference type="EMBL" id="GHBP01004590">
    <property type="protein sequence ID" value="NDJ93689.1"/>
    <property type="molecule type" value="Transcribed_RNA"/>
</dbReference>
<dbReference type="InterPro" id="IPR027417">
    <property type="entry name" value="P-loop_NTPase"/>
</dbReference>
<dbReference type="InterPro" id="IPR005225">
    <property type="entry name" value="Small_GTP-bd"/>
</dbReference>
<dbReference type="GO" id="GO:0007165">
    <property type="term" value="P:signal transduction"/>
    <property type="evidence" value="ECO:0007669"/>
    <property type="project" value="InterPro"/>
</dbReference>
<dbReference type="GO" id="GO:0003924">
    <property type="term" value="F:GTPase activity"/>
    <property type="evidence" value="ECO:0007669"/>
    <property type="project" value="InterPro"/>
</dbReference>
<dbReference type="PROSITE" id="PS51421">
    <property type="entry name" value="RAS"/>
    <property type="match status" value="1"/>
</dbReference>
<accession>A0A6G3MI69</accession>
<evidence type="ECO:0000256" key="2">
    <source>
        <dbReference type="ARBA" id="ARBA00023134"/>
    </source>
</evidence>
<dbReference type="SMART" id="SM00173">
    <property type="entry name" value="RAS"/>
    <property type="match status" value="1"/>
</dbReference>
<organism evidence="3">
    <name type="scientific">Henneguya salminicola</name>
    <name type="common">Myxosporean</name>
    <dbReference type="NCBI Taxonomy" id="69463"/>
    <lineage>
        <taxon>Eukaryota</taxon>
        <taxon>Metazoa</taxon>
        <taxon>Cnidaria</taxon>
        <taxon>Myxozoa</taxon>
        <taxon>Myxosporea</taxon>
        <taxon>Bivalvulida</taxon>
        <taxon>Platysporina</taxon>
        <taxon>Myxobolidae</taxon>
        <taxon>Henneguya</taxon>
    </lineage>
</organism>
<dbReference type="GO" id="GO:0005525">
    <property type="term" value="F:GTP binding"/>
    <property type="evidence" value="ECO:0007669"/>
    <property type="project" value="UniProtKB-KW"/>
</dbReference>
<dbReference type="SUPFAM" id="SSF52540">
    <property type="entry name" value="P-loop containing nucleoside triphosphate hydrolases"/>
    <property type="match status" value="1"/>
</dbReference>